<feature type="region of interest" description="Disordered" evidence="1">
    <location>
        <begin position="184"/>
        <end position="203"/>
    </location>
</feature>
<evidence type="ECO:0000313" key="2">
    <source>
        <dbReference type="EMBL" id="OOO13374.1"/>
    </source>
</evidence>
<sequence>MCVEKGKTDADSGPYLRLAEQSQQSDTPVVSLELKAPETLFLESPLALEVILRRNDTDPRSCIFYWPPDIAARFVLLRHTSHGLERVEVAERRSEAPDVLYVGDWRQYLFELQPHESSRYLELLHSYRRVLRPGERYELLWPGAKTCIWDWGDIQDHLDMELRRRESCISIVGGSNISFTVEEGERTFPSPEPSPPSEPLSRVPGAPVLSLNIECSPTFAKDQSKKATVHVIYHSSCKGPDDSTPITFHTVNLLSGNLQRRRGQNWEYFESEEMPYQIYDDPDIEVTPGRHADFISLQPGEQWTRTDSLELPSDIDIGEVFKYEFSDRVIDWWDWGMKEDHLQTTVKLPCWVKDDVVEPRDNEGRPAIVVPASNVVEFTIV</sequence>
<proteinExistence type="predicted"/>
<dbReference type="OrthoDB" id="4323953at2759"/>
<dbReference type="EMBL" id="MKZY01000002">
    <property type="protein sequence ID" value="OOO13374.1"/>
    <property type="molecule type" value="Genomic_DNA"/>
</dbReference>
<organism evidence="2 3">
    <name type="scientific">Aspergillus oryzae</name>
    <name type="common">Yellow koji mold</name>
    <dbReference type="NCBI Taxonomy" id="5062"/>
    <lineage>
        <taxon>Eukaryota</taxon>
        <taxon>Fungi</taxon>
        <taxon>Dikarya</taxon>
        <taxon>Ascomycota</taxon>
        <taxon>Pezizomycotina</taxon>
        <taxon>Eurotiomycetes</taxon>
        <taxon>Eurotiomycetidae</taxon>
        <taxon>Eurotiales</taxon>
        <taxon>Aspergillaceae</taxon>
        <taxon>Aspergillus</taxon>
        <taxon>Aspergillus subgen. Circumdati</taxon>
    </lineage>
</organism>
<reference evidence="2 3" key="1">
    <citation type="submission" date="2016-10" db="EMBL/GenBank/DDBJ databases">
        <title>Genome sequencing of Aspergillus oryzae BCC7051.</title>
        <authorList>
            <person name="Thammarongtham C."/>
            <person name="Vorapreeda T."/>
            <person name="Nookaew I."/>
            <person name="Srisuk T."/>
            <person name="Land M."/>
            <person name="Jeennor S."/>
            <person name="Laoteng K."/>
        </authorList>
    </citation>
    <scope>NUCLEOTIDE SEQUENCE [LARGE SCALE GENOMIC DNA]</scope>
    <source>
        <strain evidence="2 3">BCC7051</strain>
    </source>
</reference>
<evidence type="ECO:0000313" key="3">
    <source>
        <dbReference type="Proteomes" id="UP000190312"/>
    </source>
</evidence>
<comment type="caution">
    <text evidence="2">The sequence shown here is derived from an EMBL/GenBank/DDBJ whole genome shotgun (WGS) entry which is preliminary data.</text>
</comment>
<accession>A0A1S9DWF6</accession>
<name>A0A1S9DWF6_ASPOZ</name>
<dbReference type="Proteomes" id="UP000190312">
    <property type="component" value="Unassembled WGS sequence"/>
</dbReference>
<evidence type="ECO:0000256" key="1">
    <source>
        <dbReference type="SAM" id="MobiDB-lite"/>
    </source>
</evidence>
<dbReference type="AlphaFoldDB" id="A0A1S9DWF6"/>
<gene>
    <name evidence="2" type="ORF">OAory_01011230</name>
</gene>
<dbReference type="VEuPathDB" id="FungiDB:AO090701000930"/>
<protein>
    <submittedName>
        <fullName evidence="2">Uncharacterized protein</fullName>
    </submittedName>
</protein>